<evidence type="ECO:0000256" key="5">
    <source>
        <dbReference type="ARBA" id="ARBA00023136"/>
    </source>
</evidence>
<comment type="function">
    <text evidence="6">Catalyzes the glycosylation of 4,4'-diaponeurosporenoate, i.e. the esterification of glucose at the C1'' position with the carboxyl group of 4,4'-diaponeurosporenic acid, to form glycosyl-4,4'-diaponeurosporenoate. This is a step in the biosynthesis of staphyloxanthin, an orange pigment present in most staphylococci strains.</text>
</comment>
<evidence type="ECO:0000313" key="11">
    <source>
        <dbReference type="EMBL" id="NVM94178.1"/>
    </source>
</evidence>
<dbReference type="PANTHER" id="PTHR43646:SF2">
    <property type="entry name" value="GLYCOSYLTRANSFERASE 2-LIKE DOMAIN-CONTAINING PROTEIN"/>
    <property type="match status" value="1"/>
</dbReference>
<dbReference type="SUPFAM" id="SSF53448">
    <property type="entry name" value="Nucleotide-diphospho-sugar transferases"/>
    <property type="match status" value="1"/>
</dbReference>
<evidence type="ECO:0000256" key="3">
    <source>
        <dbReference type="ARBA" id="ARBA00022676"/>
    </source>
</evidence>
<comment type="similarity">
    <text evidence="8">Belongs to the glycosyltransferase 2 family. CrtQ subfamily.</text>
</comment>
<keyword evidence="2" id="KW-1003">Cell membrane</keyword>
<evidence type="ECO:0000256" key="4">
    <source>
        <dbReference type="ARBA" id="ARBA00022679"/>
    </source>
</evidence>
<evidence type="ECO:0000256" key="1">
    <source>
        <dbReference type="ARBA" id="ARBA00004236"/>
    </source>
</evidence>
<dbReference type="RefSeq" id="WP_176633909.1">
    <property type="nucleotide sequence ID" value="NZ_JAAMFM010000004.1"/>
</dbReference>
<name>A0A7Y7LYY6_9MICC</name>
<evidence type="ECO:0000256" key="9">
    <source>
        <dbReference type="ARBA" id="ARBA00040345"/>
    </source>
</evidence>
<comment type="subcellular location">
    <subcellularLocation>
        <location evidence="1">Cell membrane</location>
    </subcellularLocation>
</comment>
<keyword evidence="3" id="KW-0328">Glycosyltransferase</keyword>
<dbReference type="Gene3D" id="3.90.550.10">
    <property type="entry name" value="Spore Coat Polysaccharide Biosynthesis Protein SpsA, Chain A"/>
    <property type="match status" value="1"/>
</dbReference>
<comment type="caution">
    <text evidence="11">The sequence shown here is derived from an EMBL/GenBank/DDBJ whole genome shotgun (WGS) entry which is preliminary data.</text>
</comment>
<dbReference type="Proteomes" id="UP000543556">
    <property type="component" value="Unassembled WGS sequence"/>
</dbReference>
<dbReference type="InterPro" id="IPR001173">
    <property type="entry name" value="Glyco_trans_2-like"/>
</dbReference>
<organism evidence="11 12">
    <name type="scientific">Arthrobacter wenxiniae</name>
    <dbReference type="NCBI Taxonomy" id="2713570"/>
    <lineage>
        <taxon>Bacteria</taxon>
        <taxon>Bacillati</taxon>
        <taxon>Actinomycetota</taxon>
        <taxon>Actinomycetes</taxon>
        <taxon>Micrococcales</taxon>
        <taxon>Micrococcaceae</taxon>
        <taxon>Arthrobacter</taxon>
    </lineage>
</organism>
<keyword evidence="5" id="KW-0472">Membrane</keyword>
<accession>A0A7Y7LYY6</accession>
<reference evidence="11 12" key="1">
    <citation type="submission" date="2020-02" db="EMBL/GenBank/DDBJ databases">
        <title>Genome sequence of strain AETb3-4.</title>
        <authorList>
            <person name="Gao J."/>
            <person name="Zhang X."/>
        </authorList>
    </citation>
    <scope>NUCLEOTIDE SEQUENCE [LARGE SCALE GENOMIC DNA]</scope>
    <source>
        <strain evidence="11 12">AETb3-4</strain>
    </source>
</reference>
<proteinExistence type="inferred from homology"/>
<evidence type="ECO:0000256" key="7">
    <source>
        <dbReference type="ARBA" id="ARBA00037904"/>
    </source>
</evidence>
<evidence type="ECO:0000256" key="8">
    <source>
        <dbReference type="ARBA" id="ARBA00038120"/>
    </source>
</evidence>
<gene>
    <name evidence="11" type="ORF">G6034_04490</name>
</gene>
<dbReference type="Pfam" id="PF00535">
    <property type="entry name" value="Glycos_transf_2"/>
    <property type="match status" value="1"/>
</dbReference>
<comment type="pathway">
    <text evidence="7">Carotenoid biosynthesis; staphyloxanthin biosynthesis; staphyloxanthin from farnesyl diphosphate: step 4/5.</text>
</comment>
<dbReference type="AlphaFoldDB" id="A0A7Y7LYY6"/>
<sequence length="246" mass="25666">MTTHIGEIAVVVPSRNEAELLPHALRALAAAMAHFARTGPPVPTSLTVVLDCTSDDSAQIMAEHPWANIKRVSAGRVGAARNAGVSAAASLAKVPPTQLWIANTDADSMVPSNWLERHYALAMNGAHVLAGTVEPVPTDLGAAALARWFDCHDLREGHSHVHGANLGFRADVFSKLGGFSDQSLHEDRDFVAKARAHGYAVAATDSCRVSTSGRLHGRLAGGFADFLARLDGGECAGAPAQSPTAG</sequence>
<protein>
    <recommendedName>
        <fullName evidence="9">4,4'-diaponeurosporenoate glycosyltransferase</fullName>
    </recommendedName>
</protein>
<evidence type="ECO:0000256" key="6">
    <source>
        <dbReference type="ARBA" id="ARBA00037281"/>
    </source>
</evidence>
<evidence type="ECO:0000313" key="12">
    <source>
        <dbReference type="Proteomes" id="UP000543556"/>
    </source>
</evidence>
<dbReference type="EMBL" id="JAAMFM010000004">
    <property type="protein sequence ID" value="NVM94178.1"/>
    <property type="molecule type" value="Genomic_DNA"/>
</dbReference>
<dbReference type="InterPro" id="IPR029044">
    <property type="entry name" value="Nucleotide-diphossugar_trans"/>
</dbReference>
<keyword evidence="12" id="KW-1185">Reference proteome</keyword>
<keyword evidence="4 11" id="KW-0808">Transferase</keyword>
<dbReference type="PANTHER" id="PTHR43646">
    <property type="entry name" value="GLYCOSYLTRANSFERASE"/>
    <property type="match status" value="1"/>
</dbReference>
<dbReference type="GO" id="GO:0005886">
    <property type="term" value="C:plasma membrane"/>
    <property type="evidence" value="ECO:0007669"/>
    <property type="project" value="UniProtKB-SubCell"/>
</dbReference>
<dbReference type="GO" id="GO:0016757">
    <property type="term" value="F:glycosyltransferase activity"/>
    <property type="evidence" value="ECO:0007669"/>
    <property type="project" value="UniProtKB-KW"/>
</dbReference>
<evidence type="ECO:0000256" key="2">
    <source>
        <dbReference type="ARBA" id="ARBA00022475"/>
    </source>
</evidence>
<evidence type="ECO:0000259" key="10">
    <source>
        <dbReference type="Pfam" id="PF00535"/>
    </source>
</evidence>
<feature type="domain" description="Glycosyltransferase 2-like" evidence="10">
    <location>
        <begin position="10"/>
        <end position="147"/>
    </location>
</feature>